<gene>
    <name evidence="3" type="ORF">OKA04_20585</name>
</gene>
<organism evidence="3 4">
    <name type="scientific">Luteolibacter flavescens</name>
    <dbReference type="NCBI Taxonomy" id="1859460"/>
    <lineage>
        <taxon>Bacteria</taxon>
        <taxon>Pseudomonadati</taxon>
        <taxon>Verrucomicrobiota</taxon>
        <taxon>Verrucomicrobiia</taxon>
        <taxon>Verrucomicrobiales</taxon>
        <taxon>Verrucomicrobiaceae</taxon>
        <taxon>Luteolibacter</taxon>
    </lineage>
</organism>
<name>A0ABT3FU85_9BACT</name>
<protein>
    <recommendedName>
        <fullName evidence="5">DUF1559 domain-containing protein</fullName>
    </recommendedName>
</protein>
<feature type="transmembrane region" description="Helical" evidence="2">
    <location>
        <begin position="32"/>
        <end position="51"/>
    </location>
</feature>
<evidence type="ECO:0000313" key="3">
    <source>
        <dbReference type="EMBL" id="MCW1887148.1"/>
    </source>
</evidence>
<sequence length="239" mass="26103">MNATLPPQPPPDVPAPPPGPEAVKSRRKMKGILWIGIACMLTIFFAGFIIMPSERNRRIADRTEASQNIRQVHIALLDFESEFGSFPDTSTSRVVKTDTGTKLNLGSGSSSNELFRQLIAYGVNVESIFWAKTAVSPRKPNNVLGSNTLAKGECGFTYIAGLSSSSDPSAPLMMTPVIPGTWEFDPKPFQGKAVVLHVDGSVKHYPIDKDGHVIIGGLSIFDPRQPYWRGKGPDIKWPE</sequence>
<feature type="region of interest" description="Disordered" evidence="1">
    <location>
        <begin position="1"/>
        <end position="23"/>
    </location>
</feature>
<keyword evidence="2" id="KW-0472">Membrane</keyword>
<comment type="caution">
    <text evidence="3">The sequence shown here is derived from an EMBL/GenBank/DDBJ whole genome shotgun (WGS) entry which is preliminary data.</text>
</comment>
<dbReference type="Proteomes" id="UP001207930">
    <property type="component" value="Unassembled WGS sequence"/>
</dbReference>
<keyword evidence="2" id="KW-1133">Transmembrane helix</keyword>
<keyword evidence="4" id="KW-1185">Reference proteome</keyword>
<evidence type="ECO:0000313" key="4">
    <source>
        <dbReference type="Proteomes" id="UP001207930"/>
    </source>
</evidence>
<evidence type="ECO:0008006" key="5">
    <source>
        <dbReference type="Google" id="ProtNLM"/>
    </source>
</evidence>
<dbReference type="EMBL" id="JAPDDS010000015">
    <property type="protein sequence ID" value="MCW1887148.1"/>
    <property type="molecule type" value="Genomic_DNA"/>
</dbReference>
<evidence type="ECO:0000256" key="1">
    <source>
        <dbReference type="SAM" id="MobiDB-lite"/>
    </source>
</evidence>
<feature type="compositionally biased region" description="Pro residues" evidence="1">
    <location>
        <begin position="1"/>
        <end position="20"/>
    </location>
</feature>
<evidence type="ECO:0000256" key="2">
    <source>
        <dbReference type="SAM" id="Phobius"/>
    </source>
</evidence>
<proteinExistence type="predicted"/>
<keyword evidence="2" id="KW-0812">Transmembrane</keyword>
<dbReference type="RefSeq" id="WP_264503103.1">
    <property type="nucleotide sequence ID" value="NZ_JAPDDS010000015.1"/>
</dbReference>
<accession>A0ABT3FU85</accession>
<reference evidence="3 4" key="1">
    <citation type="submission" date="2022-10" db="EMBL/GenBank/DDBJ databases">
        <title>Luteolibacter flavescens strain MCCC 1K03193, whole genome shotgun sequencing project.</title>
        <authorList>
            <person name="Zhao G."/>
            <person name="Shen L."/>
        </authorList>
    </citation>
    <scope>NUCLEOTIDE SEQUENCE [LARGE SCALE GENOMIC DNA]</scope>
    <source>
        <strain evidence="3 4">MCCC 1K03193</strain>
    </source>
</reference>